<comment type="caution">
    <text evidence="1">The sequence shown here is derived from an EMBL/GenBank/DDBJ whole genome shotgun (WGS) entry which is preliminary data.</text>
</comment>
<gene>
    <name evidence="1" type="ORF">VP01_432g12</name>
</gene>
<dbReference type="AlphaFoldDB" id="A0A0L6UQT6"/>
<keyword evidence="2" id="KW-1185">Reference proteome</keyword>
<name>A0A0L6UQT6_9BASI</name>
<evidence type="ECO:0000313" key="1">
    <source>
        <dbReference type="EMBL" id="KNZ50612.1"/>
    </source>
</evidence>
<dbReference type="VEuPathDB" id="FungiDB:VP01_432g12"/>
<accession>A0A0L6UQT6</accession>
<organism evidence="1 2">
    <name type="scientific">Puccinia sorghi</name>
    <dbReference type="NCBI Taxonomy" id="27349"/>
    <lineage>
        <taxon>Eukaryota</taxon>
        <taxon>Fungi</taxon>
        <taxon>Dikarya</taxon>
        <taxon>Basidiomycota</taxon>
        <taxon>Pucciniomycotina</taxon>
        <taxon>Pucciniomycetes</taxon>
        <taxon>Pucciniales</taxon>
        <taxon>Pucciniaceae</taxon>
        <taxon>Puccinia</taxon>
    </lineage>
</organism>
<dbReference type="Proteomes" id="UP000037035">
    <property type="component" value="Unassembled WGS sequence"/>
</dbReference>
<proteinExistence type="predicted"/>
<reference evidence="1 2" key="1">
    <citation type="submission" date="2015-08" db="EMBL/GenBank/DDBJ databases">
        <title>Next Generation Sequencing and Analysis of the Genome of Puccinia sorghi L Schw, the Causal Agent of Maize Common Rust.</title>
        <authorList>
            <person name="Rochi L."/>
            <person name="Burguener G."/>
            <person name="Darino M."/>
            <person name="Turjanski A."/>
            <person name="Kreff E."/>
            <person name="Dieguez M.J."/>
            <person name="Sacco F."/>
        </authorList>
    </citation>
    <scope>NUCLEOTIDE SEQUENCE [LARGE SCALE GENOMIC DNA]</scope>
    <source>
        <strain evidence="1 2">RO10H11247</strain>
    </source>
</reference>
<sequence>MFLLQPRGTSVVPAAEVPAQADAGVAAPINEIRNFIYSEYIRDNICEFIHCKMLEAKLVAYSHQSNFDGAPEPLALINLTQSNFFSKRPMLQAFQLKSRNSNFTLALPKEILMLKEVLWGCFSLLKNVVNTSLGRLRGAAPCLEVFSSKLEPNPHVCQDLILIFAIDSAPHLEPYSWPWASGISHHSISYGNYSWATIIIEKDEQIFGLCGAIYASVQKIPHLPIPKKVDNAAHVHRREF</sequence>
<protein>
    <submittedName>
        <fullName evidence="1">Uncharacterized protein</fullName>
    </submittedName>
</protein>
<evidence type="ECO:0000313" key="2">
    <source>
        <dbReference type="Proteomes" id="UP000037035"/>
    </source>
</evidence>
<dbReference type="EMBL" id="LAVV01009424">
    <property type="protein sequence ID" value="KNZ50612.1"/>
    <property type="molecule type" value="Genomic_DNA"/>
</dbReference>